<feature type="domain" description="Transposase DDE" evidence="1">
    <location>
        <begin position="2"/>
        <end position="29"/>
    </location>
</feature>
<sequence length="57" mass="6689">MFEKILLRKRSIIETVFDIMKNPFELEHSILNTFAHFISTLITYCLKSAKPSIKFSP</sequence>
<accession>A0A8S4C3H1</accession>
<evidence type="ECO:0000259" key="1">
    <source>
        <dbReference type="Pfam" id="PF13612"/>
    </source>
</evidence>
<dbReference type="EMBL" id="CAJVAF010000348">
    <property type="protein sequence ID" value="CAG7599655.1"/>
    <property type="molecule type" value="Genomic_DNA"/>
</dbReference>
<keyword evidence="3" id="KW-1185">Reference proteome</keyword>
<dbReference type="Pfam" id="PF13612">
    <property type="entry name" value="DDE_Tnp_1_3"/>
    <property type="match status" value="1"/>
</dbReference>
<reference evidence="2" key="1">
    <citation type="submission" date="2021-06" db="EMBL/GenBank/DDBJ databases">
        <authorList>
            <person name="Nardi T."/>
            <person name="Nardi T."/>
        </authorList>
    </citation>
    <scope>NUCLEOTIDE SEQUENCE</scope>
</reference>
<comment type="caution">
    <text evidence="2">The sequence shown here is derived from an EMBL/GenBank/DDBJ whole genome shotgun (WGS) entry which is preliminary data.</text>
</comment>
<organism evidence="2 3">
    <name type="scientific">Hyalomma marginatum</name>
    <dbReference type="NCBI Taxonomy" id="34627"/>
    <lineage>
        <taxon>Eukaryota</taxon>
        <taxon>Metazoa</taxon>
        <taxon>Ecdysozoa</taxon>
        <taxon>Arthropoda</taxon>
        <taxon>Chelicerata</taxon>
        <taxon>Arachnida</taxon>
        <taxon>Acari</taxon>
        <taxon>Parasitiformes</taxon>
        <taxon>Ixodida</taxon>
        <taxon>Ixodoidea</taxon>
        <taxon>Ixodidae</taxon>
        <taxon>Hyalomminae</taxon>
        <taxon>Hyalomma</taxon>
    </lineage>
</organism>
<dbReference type="Proteomes" id="UP000837675">
    <property type="component" value="Unassembled WGS sequence"/>
</dbReference>
<evidence type="ECO:0000313" key="2">
    <source>
        <dbReference type="EMBL" id="CAG7599655.1"/>
    </source>
</evidence>
<dbReference type="InterPro" id="IPR025668">
    <property type="entry name" value="Tnp_DDE_dom"/>
</dbReference>
<gene>
    <name evidence="2" type="ORF">MHYMCMPASI_01114</name>
</gene>
<proteinExistence type="predicted"/>
<evidence type="ECO:0000313" key="3">
    <source>
        <dbReference type="Proteomes" id="UP000837675"/>
    </source>
</evidence>
<protein>
    <recommendedName>
        <fullName evidence="1">Transposase DDE domain-containing protein</fullName>
    </recommendedName>
</protein>
<dbReference type="AlphaFoldDB" id="A0A8S4C3H1"/>
<name>A0A8S4C3H1_9ACAR</name>